<dbReference type="GO" id="GO:0000981">
    <property type="term" value="F:DNA-binding transcription factor activity, RNA polymerase II-specific"/>
    <property type="evidence" value="ECO:0007669"/>
    <property type="project" value="InterPro"/>
</dbReference>
<feature type="region of interest" description="Disordered" evidence="2">
    <location>
        <begin position="87"/>
        <end position="160"/>
    </location>
</feature>
<feature type="compositionally biased region" description="Polar residues" evidence="2">
    <location>
        <begin position="51"/>
        <end position="60"/>
    </location>
</feature>
<evidence type="ECO:0000259" key="3">
    <source>
        <dbReference type="PROSITE" id="PS50048"/>
    </source>
</evidence>
<dbReference type="PROSITE" id="PS00463">
    <property type="entry name" value="ZN2_CY6_FUNGAL_1"/>
    <property type="match status" value="1"/>
</dbReference>
<gene>
    <name evidence="4" type="ORF">SPSK_04006</name>
</gene>
<accession>A0A0F2M1I2</accession>
<feature type="compositionally biased region" description="Low complexity" evidence="2">
    <location>
        <begin position="121"/>
        <end position="134"/>
    </location>
</feature>
<feature type="compositionally biased region" description="Low complexity" evidence="2">
    <location>
        <begin position="32"/>
        <end position="42"/>
    </location>
</feature>
<dbReference type="SMART" id="SM00066">
    <property type="entry name" value="GAL4"/>
    <property type="match status" value="1"/>
</dbReference>
<dbReference type="KEGG" id="ssck:SPSK_04006"/>
<dbReference type="InterPro" id="IPR001138">
    <property type="entry name" value="Zn2Cys6_DnaBD"/>
</dbReference>
<feature type="domain" description="Zn(2)-C6 fungal-type" evidence="3">
    <location>
        <begin position="168"/>
        <end position="198"/>
    </location>
</feature>
<proteinExistence type="predicted"/>
<feature type="compositionally biased region" description="Pro residues" evidence="2">
    <location>
        <begin position="101"/>
        <end position="115"/>
    </location>
</feature>
<dbReference type="GO" id="GO:0008270">
    <property type="term" value="F:zinc ion binding"/>
    <property type="evidence" value="ECO:0007669"/>
    <property type="project" value="InterPro"/>
</dbReference>
<evidence type="ECO:0000313" key="5">
    <source>
        <dbReference type="Proteomes" id="UP000033710"/>
    </source>
</evidence>
<evidence type="ECO:0000256" key="1">
    <source>
        <dbReference type="ARBA" id="ARBA00023242"/>
    </source>
</evidence>
<evidence type="ECO:0000313" key="4">
    <source>
        <dbReference type="EMBL" id="KJR83572.1"/>
    </source>
</evidence>
<dbReference type="Pfam" id="PF00172">
    <property type="entry name" value="Zn_clus"/>
    <property type="match status" value="1"/>
</dbReference>
<reference evidence="4 5" key="1">
    <citation type="journal article" date="2014" name="BMC Genomics">
        <title>Comparative genomics of the major fungal agents of human and animal Sporotrichosis: Sporothrix schenckii and Sporothrix brasiliensis.</title>
        <authorList>
            <person name="Teixeira M.M."/>
            <person name="de Almeida L.G."/>
            <person name="Kubitschek-Barreira P."/>
            <person name="Alves F.L."/>
            <person name="Kioshima E.S."/>
            <person name="Abadio A.K."/>
            <person name="Fernandes L."/>
            <person name="Derengowski L.S."/>
            <person name="Ferreira K.S."/>
            <person name="Souza R.C."/>
            <person name="Ruiz J.C."/>
            <person name="de Andrade N.C."/>
            <person name="Paes H.C."/>
            <person name="Nicola A.M."/>
            <person name="Albuquerque P."/>
            <person name="Gerber A.L."/>
            <person name="Martins V.P."/>
            <person name="Peconick L.D."/>
            <person name="Neto A.V."/>
            <person name="Chaucanez C.B."/>
            <person name="Silva P.A."/>
            <person name="Cunha O.L."/>
            <person name="de Oliveira F.F."/>
            <person name="dos Santos T.C."/>
            <person name="Barros A.L."/>
            <person name="Soares M.A."/>
            <person name="de Oliveira L.M."/>
            <person name="Marini M.M."/>
            <person name="Villalobos-Duno H."/>
            <person name="Cunha M.M."/>
            <person name="de Hoog S."/>
            <person name="da Silveira J.F."/>
            <person name="Henrissat B."/>
            <person name="Nino-Vega G.A."/>
            <person name="Cisalpino P.S."/>
            <person name="Mora-Montes H.M."/>
            <person name="Almeida S.R."/>
            <person name="Stajich J.E."/>
            <person name="Lopes-Bezerra L.M."/>
            <person name="Vasconcelos A.T."/>
            <person name="Felipe M.S."/>
        </authorList>
    </citation>
    <scope>NUCLEOTIDE SEQUENCE [LARGE SCALE GENOMIC DNA]</scope>
    <source>
        <strain evidence="4 5">1099-18</strain>
    </source>
</reference>
<dbReference type="Proteomes" id="UP000033710">
    <property type="component" value="Unassembled WGS sequence"/>
</dbReference>
<feature type="region of interest" description="Disordered" evidence="2">
    <location>
        <begin position="637"/>
        <end position="658"/>
    </location>
</feature>
<dbReference type="SUPFAM" id="SSF57701">
    <property type="entry name" value="Zn2/Cys6 DNA-binding domain"/>
    <property type="match status" value="1"/>
</dbReference>
<protein>
    <recommendedName>
        <fullName evidence="3">Zn(2)-C6 fungal-type domain-containing protein</fullName>
    </recommendedName>
</protein>
<dbReference type="CDD" id="cd00067">
    <property type="entry name" value="GAL4"/>
    <property type="match status" value="1"/>
</dbReference>
<dbReference type="PANTHER" id="PTHR47785:SF7">
    <property type="entry name" value="ZN(II)2CYS6 TRANSCRIPTION FACTOR (EUROFUNG)"/>
    <property type="match status" value="1"/>
</dbReference>
<dbReference type="OrthoDB" id="4356994at2759"/>
<dbReference type="InterPro" id="IPR036864">
    <property type="entry name" value="Zn2-C6_fun-type_DNA-bd_sf"/>
</dbReference>
<evidence type="ECO:0000256" key="2">
    <source>
        <dbReference type="SAM" id="MobiDB-lite"/>
    </source>
</evidence>
<dbReference type="InterPro" id="IPR053181">
    <property type="entry name" value="EcdB-like_regulator"/>
</dbReference>
<feature type="region of interest" description="Disordered" evidence="2">
    <location>
        <begin position="1"/>
        <end position="60"/>
    </location>
</feature>
<comment type="caution">
    <text evidence="4">The sequence shown here is derived from an EMBL/GenBank/DDBJ whole genome shotgun (WGS) entry which is preliminary data.</text>
</comment>
<keyword evidence="1" id="KW-0539">Nucleus</keyword>
<dbReference type="VEuPathDB" id="FungiDB:SPSK_04006"/>
<feature type="compositionally biased region" description="Low complexity" evidence="2">
    <location>
        <begin position="87"/>
        <end position="100"/>
    </location>
</feature>
<dbReference type="Gene3D" id="4.10.240.10">
    <property type="entry name" value="Zn(2)-C6 fungal-type DNA-binding domain"/>
    <property type="match status" value="1"/>
</dbReference>
<sequence>MSSSYTSPGAVEVHGHGHGLAHSFSHNLGHGQQQQQQQQQQHAHAHAHAHNTTSPVAYYSGHTSQGYAPVVADPVLTSPYSVAATTPSATATTTSTSPPSLLLPPPPPPSVPVMRPPQHMSSSPSPSASSADPSLPLPPPSSAASTTATKRRLPRAAATYPRKRATQACLTCRFRRTKCDNARPACAACVRLGADCSYREADHSTFDPASLTILNRLDDLERLFRERSAGTAPAVPGPPMVQTIPPNAVNGHGHGHGHGHGRSLDATSPASQISQAQSDLSYAVDVWSRDKRPQVSIDAVLQWAPLKDEGFTTRMFPSPRRDDATSPEANGALSNGNGSNWRGAIDLDLPAADAVLRSFFDNVHVFNPILEEEDVQDYVKMVRFQGIGWDAVSCLTLLIYALGTACTTFGRDYAGEVGLPSAFRQSPEFHEAEAYFVAAQKRMGMLLCRSGVIDAQCFFLAGVYLMTTLRPVEAWKMFVQALACCQGFLVPDTEEGPATSPATEAAAGAGAAAASVVAGTEDGSNPKRRIYWACYKSELELRLELNPYQKDVWDLTYPTFFPSPPDALKARDETAWYFYLAEIALTRLKNRILSHLYQSDTHATRESNIEYILDFEEQIQAWLGSLPPPLELTALYGGGDGDGDGDGDGGGAAAAEDRRRDQNEAFRYVLNGHLLDCKEIMYWPFVVDAVHGRSTTATAASKSRSYTAAGRHHFASFVRKGLRVCVDRIRQSHQGFRHRHHGTWLMLRSSTRSALVLLAVARCPSLASQGPHGLQGLDQTLPAVPSLPTRPILPAGWDDRVADVADMLQLWQDESSDVRAMLTAVEALLRTSPMRTA</sequence>
<dbReference type="RefSeq" id="XP_016586248.1">
    <property type="nucleotide sequence ID" value="XM_016730820.1"/>
</dbReference>
<dbReference type="PROSITE" id="PS50048">
    <property type="entry name" value="ZN2_CY6_FUNGAL_2"/>
    <property type="match status" value="1"/>
</dbReference>
<dbReference type="CDD" id="cd12148">
    <property type="entry name" value="fungal_TF_MHR"/>
    <property type="match status" value="1"/>
</dbReference>
<dbReference type="AlphaFoldDB" id="A0A0F2M1I2"/>
<feature type="region of interest" description="Disordered" evidence="2">
    <location>
        <begin position="247"/>
        <end position="272"/>
    </location>
</feature>
<feature type="region of interest" description="Disordered" evidence="2">
    <location>
        <begin position="312"/>
        <end position="337"/>
    </location>
</feature>
<name>A0A0F2M1I2_SPOSC</name>
<reference evidence="4 5" key="2">
    <citation type="journal article" date="2015" name="Eukaryot. Cell">
        <title>Asexual propagation of a virulent clone complex in a human and feline outbreak of sporotrichosis.</title>
        <authorList>
            <person name="Teixeira Mde M."/>
            <person name="Rodrigues A.M."/>
            <person name="Tsui C.K."/>
            <person name="de Almeida L.G."/>
            <person name="Van Diepeningen A.D."/>
            <person name="van den Ende B.G."/>
            <person name="Fernandes G.F."/>
            <person name="Kano R."/>
            <person name="Hamelin R.C."/>
            <person name="Lopes-Bezerra L.M."/>
            <person name="Vasconcelos A.T."/>
            <person name="de Hoog S."/>
            <person name="de Camargo Z.P."/>
            <person name="Felipe M.S."/>
        </authorList>
    </citation>
    <scope>NUCLEOTIDE SEQUENCE [LARGE SCALE GENOMIC DNA]</scope>
    <source>
        <strain evidence="4 5">1099-18</strain>
    </source>
</reference>
<dbReference type="PANTHER" id="PTHR47785">
    <property type="entry name" value="ZN(II)2CYS6 TRANSCRIPTION FACTOR (EUROFUNG)-RELATED-RELATED"/>
    <property type="match status" value="1"/>
</dbReference>
<organism evidence="4 5">
    <name type="scientific">Sporothrix schenckii 1099-18</name>
    <dbReference type="NCBI Taxonomy" id="1397361"/>
    <lineage>
        <taxon>Eukaryota</taxon>
        <taxon>Fungi</taxon>
        <taxon>Dikarya</taxon>
        <taxon>Ascomycota</taxon>
        <taxon>Pezizomycotina</taxon>
        <taxon>Sordariomycetes</taxon>
        <taxon>Sordariomycetidae</taxon>
        <taxon>Ophiostomatales</taxon>
        <taxon>Ophiostomataceae</taxon>
        <taxon>Sporothrix</taxon>
    </lineage>
</organism>
<dbReference type="GeneID" id="27666097"/>
<dbReference type="EMBL" id="AXCR01000010">
    <property type="protein sequence ID" value="KJR83572.1"/>
    <property type="molecule type" value="Genomic_DNA"/>
</dbReference>